<sequence>EDGGGLTDNLSGSQLRAPEEVILFNNDRIRNFSSIGDPNTALSSLPRKNDNIEVMVPLPMDLCKNAKSIKGDLESTGRW</sequence>
<gene>
    <name evidence="1" type="ORF">ILUMI_17297</name>
</gene>
<organism evidence="1 2">
    <name type="scientific">Ignelater luminosus</name>
    <name type="common">Cucubano</name>
    <name type="synonym">Pyrophorus luminosus</name>
    <dbReference type="NCBI Taxonomy" id="2038154"/>
    <lineage>
        <taxon>Eukaryota</taxon>
        <taxon>Metazoa</taxon>
        <taxon>Ecdysozoa</taxon>
        <taxon>Arthropoda</taxon>
        <taxon>Hexapoda</taxon>
        <taxon>Insecta</taxon>
        <taxon>Pterygota</taxon>
        <taxon>Neoptera</taxon>
        <taxon>Endopterygota</taxon>
        <taxon>Coleoptera</taxon>
        <taxon>Polyphaga</taxon>
        <taxon>Elateriformia</taxon>
        <taxon>Elateroidea</taxon>
        <taxon>Elateridae</taxon>
        <taxon>Agrypninae</taxon>
        <taxon>Pyrophorini</taxon>
        <taxon>Ignelater</taxon>
    </lineage>
</organism>
<comment type="caution">
    <text evidence="1">The sequence shown here is derived from an EMBL/GenBank/DDBJ whole genome shotgun (WGS) entry which is preliminary data.</text>
</comment>
<dbReference type="EMBL" id="VTPC01073042">
    <property type="protein sequence ID" value="KAF2888876.1"/>
    <property type="molecule type" value="Genomic_DNA"/>
</dbReference>
<reference evidence="1" key="1">
    <citation type="submission" date="2019-08" db="EMBL/GenBank/DDBJ databases">
        <title>The genome of the North American firefly Photinus pyralis.</title>
        <authorList>
            <consortium name="Photinus pyralis genome working group"/>
            <person name="Fallon T.R."/>
            <person name="Sander Lower S.E."/>
            <person name="Weng J.-K."/>
        </authorList>
    </citation>
    <scope>NUCLEOTIDE SEQUENCE</scope>
    <source>
        <strain evidence="1">TRF0915ILg1</strain>
        <tissue evidence="1">Whole body</tissue>
    </source>
</reference>
<proteinExistence type="predicted"/>
<feature type="non-terminal residue" evidence="1">
    <location>
        <position position="79"/>
    </location>
</feature>
<name>A0A8K0CNK6_IGNLU</name>
<evidence type="ECO:0000313" key="1">
    <source>
        <dbReference type="EMBL" id="KAF2888876.1"/>
    </source>
</evidence>
<accession>A0A8K0CNK6</accession>
<feature type="non-terminal residue" evidence="1">
    <location>
        <position position="1"/>
    </location>
</feature>
<dbReference type="AlphaFoldDB" id="A0A8K0CNK6"/>
<dbReference type="Proteomes" id="UP000801492">
    <property type="component" value="Unassembled WGS sequence"/>
</dbReference>
<evidence type="ECO:0000313" key="2">
    <source>
        <dbReference type="Proteomes" id="UP000801492"/>
    </source>
</evidence>
<protein>
    <submittedName>
        <fullName evidence="1">Uncharacterized protein</fullName>
    </submittedName>
</protein>
<keyword evidence="2" id="KW-1185">Reference proteome</keyword>